<dbReference type="GO" id="GO:0005886">
    <property type="term" value="C:plasma membrane"/>
    <property type="evidence" value="ECO:0007669"/>
    <property type="project" value="UniProtKB-SubCell"/>
</dbReference>
<dbReference type="PROSITE" id="PS50895">
    <property type="entry name" value="SURF1"/>
    <property type="match status" value="1"/>
</dbReference>
<reference evidence="7" key="1">
    <citation type="submission" date="2021-03" db="EMBL/GenBank/DDBJ databases">
        <authorList>
            <person name="Wang G."/>
        </authorList>
    </citation>
    <scope>NUCLEOTIDE SEQUENCE</scope>
    <source>
        <strain evidence="7">KCTC 12899</strain>
    </source>
</reference>
<evidence type="ECO:0000256" key="3">
    <source>
        <dbReference type="ARBA" id="ARBA00022692"/>
    </source>
</evidence>
<evidence type="ECO:0000313" key="8">
    <source>
        <dbReference type="Proteomes" id="UP000664417"/>
    </source>
</evidence>
<dbReference type="RefSeq" id="WP_207862619.1">
    <property type="nucleotide sequence ID" value="NZ_JAFREP010000040.1"/>
</dbReference>
<dbReference type="InterPro" id="IPR045214">
    <property type="entry name" value="Surf1/Surf4"/>
</dbReference>
<protein>
    <recommendedName>
        <fullName evidence="6">SURF1-like protein</fullName>
    </recommendedName>
</protein>
<feature type="transmembrane region" description="Helical" evidence="6">
    <location>
        <begin position="12"/>
        <end position="33"/>
    </location>
</feature>
<organism evidence="7 8">
    <name type="scientific">Acanthopleuribacter pedis</name>
    <dbReference type="NCBI Taxonomy" id="442870"/>
    <lineage>
        <taxon>Bacteria</taxon>
        <taxon>Pseudomonadati</taxon>
        <taxon>Acidobacteriota</taxon>
        <taxon>Holophagae</taxon>
        <taxon>Acanthopleuribacterales</taxon>
        <taxon>Acanthopleuribacteraceae</taxon>
        <taxon>Acanthopleuribacter</taxon>
    </lineage>
</organism>
<keyword evidence="5 6" id="KW-0472">Membrane</keyword>
<gene>
    <name evidence="7" type="ORF">J3U88_29500</name>
</gene>
<accession>A0A8J7QKF6</accession>
<keyword evidence="6" id="KW-1003">Cell membrane</keyword>
<dbReference type="EMBL" id="JAFREP010000040">
    <property type="protein sequence ID" value="MBO1322646.1"/>
    <property type="molecule type" value="Genomic_DNA"/>
</dbReference>
<keyword evidence="8" id="KW-1185">Reference proteome</keyword>
<sequence>MIAFFRNRQFQFSAETTILVILAAVLCYSMGYWQLTRFHEKNAYFAILEEQNERGPAPLDPTLTDFSALYHGQVTVSGTFDHQHQVVLINRSHRDQPGVKVITPLLPADGGPAVLVDRGFLPFAYTMDESRRSEYQPEGRMAFTARLRPAQAKSFFLTPETADPTPGQWKGRWLRIEVEKMAMQLPYPVLPIYLEQETAPVDGEFPLPITHAVLPASRHLNYTLQWFSFGTFGLFIGALVQFRRKPAVAQSSQMRVS</sequence>
<dbReference type="CDD" id="cd06662">
    <property type="entry name" value="SURF1"/>
    <property type="match status" value="1"/>
</dbReference>
<comment type="similarity">
    <text evidence="2 6">Belongs to the SURF1 family.</text>
</comment>
<comment type="caution">
    <text evidence="7">The sequence shown here is derived from an EMBL/GenBank/DDBJ whole genome shotgun (WGS) entry which is preliminary data.</text>
</comment>
<dbReference type="InterPro" id="IPR002994">
    <property type="entry name" value="Surf1/Shy1"/>
</dbReference>
<comment type="caution">
    <text evidence="6">Lacks conserved residue(s) required for the propagation of feature annotation.</text>
</comment>
<proteinExistence type="inferred from homology"/>
<dbReference type="Pfam" id="PF02104">
    <property type="entry name" value="SURF1"/>
    <property type="match status" value="1"/>
</dbReference>
<name>A0A8J7QKF6_9BACT</name>
<evidence type="ECO:0000256" key="2">
    <source>
        <dbReference type="ARBA" id="ARBA00007165"/>
    </source>
</evidence>
<keyword evidence="4 6" id="KW-1133">Transmembrane helix</keyword>
<dbReference type="Proteomes" id="UP000664417">
    <property type="component" value="Unassembled WGS sequence"/>
</dbReference>
<keyword evidence="3 6" id="KW-0812">Transmembrane</keyword>
<comment type="subcellular location">
    <subcellularLocation>
        <location evidence="6">Cell membrane</location>
        <topology evidence="6">Multi-pass membrane protein</topology>
    </subcellularLocation>
    <subcellularLocation>
        <location evidence="1">Membrane</location>
    </subcellularLocation>
</comment>
<evidence type="ECO:0000256" key="4">
    <source>
        <dbReference type="ARBA" id="ARBA00022989"/>
    </source>
</evidence>
<evidence type="ECO:0000256" key="6">
    <source>
        <dbReference type="RuleBase" id="RU363076"/>
    </source>
</evidence>
<dbReference type="PANTHER" id="PTHR23427">
    <property type="entry name" value="SURFEIT LOCUS PROTEIN"/>
    <property type="match status" value="1"/>
</dbReference>
<evidence type="ECO:0000313" key="7">
    <source>
        <dbReference type="EMBL" id="MBO1322646.1"/>
    </source>
</evidence>
<evidence type="ECO:0000256" key="1">
    <source>
        <dbReference type="ARBA" id="ARBA00004370"/>
    </source>
</evidence>
<evidence type="ECO:0000256" key="5">
    <source>
        <dbReference type="ARBA" id="ARBA00023136"/>
    </source>
</evidence>
<dbReference type="AlphaFoldDB" id="A0A8J7QKF6"/>
<dbReference type="PANTHER" id="PTHR23427:SF2">
    <property type="entry name" value="SURFEIT LOCUS PROTEIN 1"/>
    <property type="match status" value="1"/>
</dbReference>